<sequence length="497" mass="54107">TIRIAVCDRLESFLGLSRPTGLTASVFKTVGAAMGSAMGLVKGSPSSAFSTEYPASDAACTDTAAGSSGSSSASSSSVLQTAPKREFEDLAKRLFLWYYDTYVVRSLLPCLVQRDRCGQPGGCFRAMSFEHARNSMDGTFVYPQLEERLIRIRQAIMDETEEFILESHTWVTMDTTTCSNLRRQFEQIRESKDYEGERDLSKRSGFCASRMEAGATGISSKHNPGGALAVLPDLGLMELQLRDNNPFVWDILVFGRPMTQFDGGLFKCRMVFHDNFPEVHPRTTFTAPVYHPHVTEDGVPFYRVVREDSVRAHLTAICDIFDKDPVPDPATHVNRKAAALYFGTKEEKREYSSAKATAINRPFVSNLAPLRFHRGAAAAPPLVLLRRGLAMFSLCEVAADSFVPGGGGQSGSRVTRHAAPSCAPADDAHRSPARTAPAHRAHPHPPHPWASQRPLCRPTQKMSPQTGAAGARGAGGGPTAPQAQQQQLAYLCAGTWG</sequence>
<organism evidence="4 5">
    <name type="scientific">Olpidium bornovanus</name>
    <dbReference type="NCBI Taxonomy" id="278681"/>
    <lineage>
        <taxon>Eukaryota</taxon>
        <taxon>Fungi</taxon>
        <taxon>Fungi incertae sedis</taxon>
        <taxon>Olpidiomycota</taxon>
        <taxon>Olpidiomycotina</taxon>
        <taxon>Olpidiomycetes</taxon>
        <taxon>Olpidiales</taxon>
        <taxon>Olpidiaceae</taxon>
        <taxon>Olpidium</taxon>
    </lineage>
</organism>
<reference evidence="4 5" key="1">
    <citation type="journal article" name="Sci. Rep.">
        <title>Genome-scale phylogenetic analyses confirm Olpidium as the closest living zoosporic fungus to the non-flagellated, terrestrial fungi.</title>
        <authorList>
            <person name="Chang Y."/>
            <person name="Rochon D."/>
            <person name="Sekimoto S."/>
            <person name="Wang Y."/>
            <person name="Chovatia M."/>
            <person name="Sandor L."/>
            <person name="Salamov A."/>
            <person name="Grigoriev I.V."/>
            <person name="Stajich J.E."/>
            <person name="Spatafora J.W."/>
        </authorList>
    </citation>
    <scope>NUCLEOTIDE SEQUENCE [LARGE SCALE GENOMIC DNA]</scope>
    <source>
        <strain evidence="4">S191</strain>
    </source>
</reference>
<keyword evidence="1" id="KW-0833">Ubl conjugation pathway</keyword>
<dbReference type="Pfam" id="PF00179">
    <property type="entry name" value="UQ_con"/>
    <property type="match status" value="1"/>
</dbReference>
<comment type="caution">
    <text evidence="4">The sequence shown here is derived from an EMBL/GenBank/DDBJ whole genome shotgun (WGS) entry which is preliminary data.</text>
</comment>
<accession>A0A8H7ZMK0</accession>
<feature type="region of interest" description="Disordered" evidence="2">
    <location>
        <begin position="405"/>
        <end position="482"/>
    </location>
</feature>
<dbReference type="InterPro" id="IPR016135">
    <property type="entry name" value="UBQ-conjugating_enzyme/RWD"/>
</dbReference>
<evidence type="ECO:0000259" key="3">
    <source>
        <dbReference type="Pfam" id="PF00179"/>
    </source>
</evidence>
<dbReference type="SUPFAM" id="SSF54495">
    <property type="entry name" value="UBC-like"/>
    <property type="match status" value="1"/>
</dbReference>
<dbReference type="InterPro" id="IPR000608">
    <property type="entry name" value="UBC"/>
</dbReference>
<proteinExistence type="predicted"/>
<dbReference type="Gene3D" id="3.10.110.10">
    <property type="entry name" value="Ubiquitin Conjugating Enzyme"/>
    <property type="match status" value="1"/>
</dbReference>
<dbReference type="InterPro" id="IPR050113">
    <property type="entry name" value="Ub_conjugating_enzyme"/>
</dbReference>
<dbReference type="AlphaFoldDB" id="A0A8H7ZMK0"/>
<evidence type="ECO:0000313" key="5">
    <source>
        <dbReference type="Proteomes" id="UP000673691"/>
    </source>
</evidence>
<dbReference type="Proteomes" id="UP000673691">
    <property type="component" value="Unassembled WGS sequence"/>
</dbReference>
<dbReference type="CDD" id="cd00195">
    <property type="entry name" value="UBCc_UEV"/>
    <property type="match status" value="1"/>
</dbReference>
<feature type="domain" description="UBC core" evidence="3">
    <location>
        <begin position="242"/>
        <end position="347"/>
    </location>
</feature>
<dbReference type="OrthoDB" id="1926878at2759"/>
<evidence type="ECO:0000256" key="2">
    <source>
        <dbReference type="SAM" id="MobiDB-lite"/>
    </source>
</evidence>
<feature type="non-terminal residue" evidence="4">
    <location>
        <position position="1"/>
    </location>
</feature>
<keyword evidence="5" id="KW-1185">Reference proteome</keyword>
<dbReference type="EMBL" id="JAEFCI010012151">
    <property type="protein sequence ID" value="KAG5456176.1"/>
    <property type="molecule type" value="Genomic_DNA"/>
</dbReference>
<protein>
    <recommendedName>
        <fullName evidence="3">UBC core domain-containing protein</fullName>
    </recommendedName>
</protein>
<name>A0A8H7ZMK0_9FUNG</name>
<dbReference type="PANTHER" id="PTHR24067">
    <property type="entry name" value="UBIQUITIN-CONJUGATING ENZYME E2"/>
    <property type="match status" value="1"/>
</dbReference>
<evidence type="ECO:0000256" key="1">
    <source>
        <dbReference type="ARBA" id="ARBA00022786"/>
    </source>
</evidence>
<gene>
    <name evidence="4" type="ORF">BJ554DRAFT_4157</name>
</gene>
<evidence type="ECO:0000313" key="4">
    <source>
        <dbReference type="EMBL" id="KAG5456176.1"/>
    </source>
</evidence>